<dbReference type="AlphaFoldDB" id="A0A074Z8U1"/>
<dbReference type="Proteomes" id="UP000054324">
    <property type="component" value="Unassembled WGS sequence"/>
</dbReference>
<name>A0A074Z8U1_OPIVI</name>
<dbReference type="KEGG" id="ovi:T265_11647"/>
<protein>
    <submittedName>
        <fullName evidence="1">Uncharacterized protein</fullName>
    </submittedName>
</protein>
<dbReference type="RefSeq" id="XP_009176620.1">
    <property type="nucleotide sequence ID" value="XM_009178356.1"/>
</dbReference>
<evidence type="ECO:0000313" key="2">
    <source>
        <dbReference type="Proteomes" id="UP000054324"/>
    </source>
</evidence>
<evidence type="ECO:0000313" key="1">
    <source>
        <dbReference type="EMBL" id="KER19635.1"/>
    </source>
</evidence>
<dbReference type="CTD" id="20325815"/>
<reference evidence="1 2" key="1">
    <citation type="submission" date="2013-11" db="EMBL/GenBank/DDBJ databases">
        <title>Opisthorchis viverrini - life in the bile duct.</title>
        <authorList>
            <person name="Young N.D."/>
            <person name="Nagarajan N."/>
            <person name="Lin S.J."/>
            <person name="Korhonen P.K."/>
            <person name="Jex A.R."/>
            <person name="Hall R.S."/>
            <person name="Safavi-Hemami H."/>
            <person name="Kaewkong W."/>
            <person name="Bertrand D."/>
            <person name="Gao S."/>
            <person name="Seet Q."/>
            <person name="Wongkham S."/>
            <person name="Teh B.T."/>
            <person name="Wongkham C."/>
            <person name="Intapan P.M."/>
            <person name="Maleewong W."/>
            <person name="Yang X."/>
            <person name="Hu M."/>
            <person name="Wang Z."/>
            <person name="Hofmann A."/>
            <person name="Sternberg P.W."/>
            <person name="Tan P."/>
            <person name="Wang J."/>
            <person name="Gasser R.B."/>
        </authorList>
    </citation>
    <scope>NUCLEOTIDE SEQUENCE [LARGE SCALE GENOMIC DNA]</scope>
</reference>
<organism evidence="1 2">
    <name type="scientific">Opisthorchis viverrini</name>
    <name type="common">Southeast Asian liver fluke</name>
    <dbReference type="NCBI Taxonomy" id="6198"/>
    <lineage>
        <taxon>Eukaryota</taxon>
        <taxon>Metazoa</taxon>
        <taxon>Spiralia</taxon>
        <taxon>Lophotrochozoa</taxon>
        <taxon>Platyhelminthes</taxon>
        <taxon>Trematoda</taxon>
        <taxon>Digenea</taxon>
        <taxon>Opisthorchiida</taxon>
        <taxon>Opisthorchiata</taxon>
        <taxon>Opisthorchiidae</taxon>
        <taxon>Opisthorchis</taxon>
    </lineage>
</organism>
<keyword evidence="2" id="KW-1185">Reference proteome</keyword>
<dbReference type="EMBL" id="KL597164">
    <property type="protein sequence ID" value="KER19635.1"/>
    <property type="molecule type" value="Genomic_DNA"/>
</dbReference>
<gene>
    <name evidence="1" type="ORF">T265_11647</name>
</gene>
<accession>A0A074Z8U1</accession>
<proteinExistence type="predicted"/>
<sequence>MKNTSISFRVGEYPTKIQTERRSARGKPFRRFAPLTFNPEDYMHISGYYGTTGSDDYGCPWLYASEASVDPVSDGHSATGQKRALLCESFDQPRTVCEVHLIRLPV</sequence>
<dbReference type="GeneID" id="20325815"/>